<dbReference type="Gene3D" id="3.40.50.1820">
    <property type="entry name" value="alpha/beta hydrolase"/>
    <property type="match status" value="1"/>
</dbReference>
<dbReference type="InterPro" id="IPR050266">
    <property type="entry name" value="AB_hydrolase_sf"/>
</dbReference>
<sequence length="455" mass="51052">MTDTAFATEAWWNSYQEIVNDDPEMTLHGREAFDENFVVAVGDENHLIDMYDGRVRDVRTPGLDDSWSFSVVGSTDAWGQFVSEVPSPHHNELFASFYRTAVKGEEGYFDLAGDHKAIFQNFRSVQRALELMRTTEQDGELPTTGTARPSEPSNEAITGQFVTIELDGVPHRIYYEEAGPAGGIPLLCQHTAGCNNQQWRHVLNDEQITEHFRVIAYDLPRHGKSVPPSSESWWSEQYDLTAERFTDTIVSIANALELDKPVFTGSSMGGTITLELADWYPDRFRALIGLEAGLFTPGFYIQWLDHPHINANDVISHATWGLMAPQSPEWARRETLYNYEQGANGVLKGDLYYYSAEHDYRDSADDIDASQVPMYLMNGEYDYLTNPDDAREAATAIGAGATAHEMKAIGHFPMAEAPDLFPSYLKPVLDDIRGVRDEPVPEVLKPSDFGIAHNR</sequence>
<proteinExistence type="predicted"/>
<feature type="domain" description="AB hydrolase-1" evidence="2">
    <location>
        <begin position="190"/>
        <end position="420"/>
    </location>
</feature>
<evidence type="ECO:0000313" key="3">
    <source>
        <dbReference type="EMBL" id="SDG30522.1"/>
    </source>
</evidence>
<dbReference type="EMBL" id="FNBK01000023">
    <property type="protein sequence ID" value="SDG30522.1"/>
    <property type="molecule type" value="Genomic_DNA"/>
</dbReference>
<dbReference type="STRING" id="660518.SAMN05216218_1237"/>
<organism evidence="3 4">
    <name type="scientific">Halorientalis regularis</name>
    <dbReference type="NCBI Taxonomy" id="660518"/>
    <lineage>
        <taxon>Archaea</taxon>
        <taxon>Methanobacteriati</taxon>
        <taxon>Methanobacteriota</taxon>
        <taxon>Stenosarchaea group</taxon>
        <taxon>Halobacteria</taxon>
        <taxon>Halobacteriales</taxon>
        <taxon>Haloarculaceae</taxon>
        <taxon>Halorientalis</taxon>
    </lineage>
</organism>
<reference evidence="4" key="1">
    <citation type="submission" date="2016-10" db="EMBL/GenBank/DDBJ databases">
        <authorList>
            <person name="Varghese N."/>
            <person name="Submissions S."/>
        </authorList>
    </citation>
    <scope>NUCLEOTIDE SEQUENCE [LARGE SCALE GENOMIC DNA]</scope>
    <source>
        <strain evidence="4">IBRC-M 10760</strain>
    </source>
</reference>
<gene>
    <name evidence="3" type="ORF">SAMN05216218_1237</name>
</gene>
<protein>
    <submittedName>
        <fullName evidence="3">Pimeloyl-ACP methyl ester carboxylesterase</fullName>
    </submittedName>
</protein>
<dbReference type="PRINTS" id="PR00111">
    <property type="entry name" value="ABHYDROLASE"/>
</dbReference>
<dbReference type="InterPro" id="IPR000073">
    <property type="entry name" value="AB_hydrolase_1"/>
</dbReference>
<dbReference type="Pfam" id="PF12697">
    <property type="entry name" value="Abhydrolase_6"/>
    <property type="match status" value="1"/>
</dbReference>
<dbReference type="Proteomes" id="UP000199076">
    <property type="component" value="Unassembled WGS sequence"/>
</dbReference>
<evidence type="ECO:0000313" key="4">
    <source>
        <dbReference type="Proteomes" id="UP000199076"/>
    </source>
</evidence>
<dbReference type="SUPFAM" id="SSF53474">
    <property type="entry name" value="alpha/beta-Hydrolases"/>
    <property type="match status" value="1"/>
</dbReference>
<keyword evidence="4" id="KW-1185">Reference proteome</keyword>
<accession>A0A1G7T602</accession>
<dbReference type="AlphaFoldDB" id="A0A1G7T602"/>
<dbReference type="InterPro" id="IPR029058">
    <property type="entry name" value="AB_hydrolase_fold"/>
</dbReference>
<dbReference type="RefSeq" id="WP_092695320.1">
    <property type="nucleotide sequence ID" value="NZ_FNBK01000023.1"/>
</dbReference>
<evidence type="ECO:0000256" key="1">
    <source>
        <dbReference type="SAM" id="MobiDB-lite"/>
    </source>
</evidence>
<feature type="region of interest" description="Disordered" evidence="1">
    <location>
        <begin position="135"/>
        <end position="154"/>
    </location>
</feature>
<evidence type="ECO:0000259" key="2">
    <source>
        <dbReference type="Pfam" id="PF12697"/>
    </source>
</evidence>
<dbReference type="PANTHER" id="PTHR43798">
    <property type="entry name" value="MONOACYLGLYCEROL LIPASE"/>
    <property type="match status" value="1"/>
</dbReference>
<feature type="compositionally biased region" description="Polar residues" evidence="1">
    <location>
        <begin position="143"/>
        <end position="154"/>
    </location>
</feature>
<name>A0A1G7T602_9EURY</name>